<accession>A0A238HB22</accession>
<protein>
    <submittedName>
        <fullName evidence="1">Uncharacterized protein</fullName>
    </submittedName>
</protein>
<reference evidence="1 2" key="1">
    <citation type="submission" date="2017-04" db="EMBL/GenBank/DDBJ databases">
        <authorList>
            <person name="Afonso C.L."/>
            <person name="Miller P.J."/>
            <person name="Scott M.A."/>
            <person name="Spackman E."/>
            <person name="Goraichik I."/>
            <person name="Dimitrov K.M."/>
            <person name="Suarez D.L."/>
            <person name="Swayne D.E."/>
        </authorList>
    </citation>
    <scope>NUCLEOTIDE SEQUENCE [LARGE SCALE GENOMIC DNA]</scope>
    <source>
        <strain evidence="1">LMG 28154</strain>
    </source>
</reference>
<sequence length="58" mass="6824">MHVSFSVFERICVARRARRAKTKCADPTKSPLMRRHQRAWCGTTAYRLRPAEYCRPSL</sequence>
<evidence type="ECO:0000313" key="2">
    <source>
        <dbReference type="Proteomes" id="UP000198460"/>
    </source>
</evidence>
<proteinExistence type="predicted"/>
<dbReference type="Proteomes" id="UP000198460">
    <property type="component" value="Unassembled WGS sequence"/>
</dbReference>
<gene>
    <name evidence="1" type="ORF">BSIN_0875</name>
</gene>
<organism evidence="1 2">
    <name type="scientific">Burkholderia singularis</name>
    <dbReference type="NCBI Taxonomy" id="1503053"/>
    <lineage>
        <taxon>Bacteria</taxon>
        <taxon>Pseudomonadati</taxon>
        <taxon>Pseudomonadota</taxon>
        <taxon>Betaproteobacteria</taxon>
        <taxon>Burkholderiales</taxon>
        <taxon>Burkholderiaceae</taxon>
        <taxon>Burkholderia</taxon>
        <taxon>pseudomallei group</taxon>
    </lineage>
</organism>
<name>A0A238HB22_9BURK</name>
<dbReference type="EMBL" id="FXAN01000094">
    <property type="protein sequence ID" value="SMG02255.1"/>
    <property type="molecule type" value="Genomic_DNA"/>
</dbReference>
<dbReference type="AlphaFoldDB" id="A0A238HB22"/>
<evidence type="ECO:0000313" key="1">
    <source>
        <dbReference type="EMBL" id="SMG02255.1"/>
    </source>
</evidence>